<comment type="caution">
    <text evidence="2">The sequence shown here is derived from an EMBL/GenBank/DDBJ whole genome shotgun (WGS) entry which is preliminary data.</text>
</comment>
<name>A0A8J3B7K4_9ACTN</name>
<reference evidence="2" key="1">
    <citation type="journal article" date="2014" name="Int. J. Syst. Evol. Microbiol.">
        <title>Complete genome sequence of Corynebacterium casei LMG S-19264T (=DSM 44701T), isolated from a smear-ripened cheese.</title>
        <authorList>
            <consortium name="US DOE Joint Genome Institute (JGI-PGF)"/>
            <person name="Walter F."/>
            <person name="Albersmeier A."/>
            <person name="Kalinowski J."/>
            <person name="Ruckert C."/>
        </authorList>
    </citation>
    <scope>NUCLEOTIDE SEQUENCE</scope>
    <source>
        <strain evidence="2">JCM 3090</strain>
    </source>
</reference>
<feature type="compositionally biased region" description="Polar residues" evidence="1">
    <location>
        <begin position="1"/>
        <end position="10"/>
    </location>
</feature>
<feature type="region of interest" description="Disordered" evidence="1">
    <location>
        <begin position="1"/>
        <end position="21"/>
    </location>
</feature>
<accession>A0A8J3B7K4</accession>
<keyword evidence="3" id="KW-1185">Reference proteome</keyword>
<protein>
    <submittedName>
        <fullName evidence="2">Uncharacterized protein</fullName>
    </submittedName>
</protein>
<evidence type="ECO:0000256" key="1">
    <source>
        <dbReference type="SAM" id="MobiDB-lite"/>
    </source>
</evidence>
<sequence>MFTAAGTSTAAAPRSMNAAPRPADTAAGVWLVCRRYVDYGRVRSAICPAS</sequence>
<gene>
    <name evidence="2" type="ORF">GCM10010123_06180</name>
</gene>
<reference evidence="2" key="2">
    <citation type="submission" date="2020-09" db="EMBL/GenBank/DDBJ databases">
        <authorList>
            <person name="Sun Q."/>
            <person name="Ohkuma M."/>
        </authorList>
    </citation>
    <scope>NUCLEOTIDE SEQUENCE</scope>
    <source>
        <strain evidence="2">JCM 3090</strain>
    </source>
</reference>
<proteinExistence type="predicted"/>
<dbReference type="AlphaFoldDB" id="A0A8J3B7K4"/>
<dbReference type="EMBL" id="BMQB01000001">
    <property type="protein sequence ID" value="GGJ79030.1"/>
    <property type="molecule type" value="Genomic_DNA"/>
</dbReference>
<organism evidence="2 3">
    <name type="scientific">Pilimelia anulata</name>
    <dbReference type="NCBI Taxonomy" id="53371"/>
    <lineage>
        <taxon>Bacteria</taxon>
        <taxon>Bacillati</taxon>
        <taxon>Actinomycetota</taxon>
        <taxon>Actinomycetes</taxon>
        <taxon>Micromonosporales</taxon>
        <taxon>Micromonosporaceae</taxon>
        <taxon>Pilimelia</taxon>
    </lineage>
</organism>
<evidence type="ECO:0000313" key="2">
    <source>
        <dbReference type="EMBL" id="GGJ79030.1"/>
    </source>
</evidence>
<evidence type="ECO:0000313" key="3">
    <source>
        <dbReference type="Proteomes" id="UP000649739"/>
    </source>
</evidence>
<dbReference type="Proteomes" id="UP000649739">
    <property type="component" value="Unassembled WGS sequence"/>
</dbReference>